<evidence type="ECO:0000313" key="3">
    <source>
        <dbReference type="EMBL" id="KAJ8768873.1"/>
    </source>
</evidence>
<keyword evidence="2" id="KW-1133">Transmembrane helix</keyword>
<feature type="compositionally biased region" description="Basic and acidic residues" evidence="1">
    <location>
        <begin position="228"/>
        <end position="242"/>
    </location>
</feature>
<feature type="compositionally biased region" description="Acidic residues" evidence="1">
    <location>
        <begin position="189"/>
        <end position="212"/>
    </location>
</feature>
<reference evidence="3 4" key="1">
    <citation type="submission" date="2021-09" db="EMBL/GenBank/DDBJ databases">
        <title>Genomic insights and catalytic innovation underlie evolution of tropane alkaloids biosynthesis.</title>
        <authorList>
            <person name="Wang Y.-J."/>
            <person name="Tian T."/>
            <person name="Huang J.-P."/>
            <person name="Huang S.-X."/>
        </authorList>
    </citation>
    <scope>NUCLEOTIDE SEQUENCE [LARGE SCALE GENOMIC DNA]</scope>
    <source>
        <strain evidence="3">KIB-2018</strain>
        <tissue evidence="3">Leaf</tissue>
    </source>
</reference>
<name>A0AAV8TSX2_9ROSI</name>
<feature type="compositionally biased region" description="Basic and acidic residues" evidence="1">
    <location>
        <begin position="531"/>
        <end position="543"/>
    </location>
</feature>
<accession>A0AAV8TSX2</accession>
<feature type="compositionally biased region" description="Polar residues" evidence="1">
    <location>
        <begin position="401"/>
        <end position="431"/>
    </location>
</feature>
<keyword evidence="4" id="KW-1185">Reference proteome</keyword>
<feature type="compositionally biased region" description="Basic and acidic residues" evidence="1">
    <location>
        <begin position="120"/>
        <end position="147"/>
    </location>
</feature>
<feature type="compositionally biased region" description="Basic and acidic residues" evidence="1">
    <location>
        <begin position="577"/>
        <end position="587"/>
    </location>
</feature>
<keyword evidence="2" id="KW-0472">Membrane</keyword>
<feature type="compositionally biased region" description="Basic and acidic residues" evidence="1">
    <location>
        <begin position="514"/>
        <end position="523"/>
    </location>
</feature>
<dbReference type="Proteomes" id="UP001159364">
    <property type="component" value="Linkage Group LG04"/>
</dbReference>
<feature type="compositionally biased region" description="Basic and acidic residues" evidence="1">
    <location>
        <begin position="63"/>
        <end position="84"/>
    </location>
</feature>
<feature type="compositionally biased region" description="Low complexity" evidence="1">
    <location>
        <begin position="484"/>
        <end position="498"/>
    </location>
</feature>
<dbReference type="PANTHER" id="PTHR33700">
    <property type="entry name" value="MYB-LIKE PROTEIN X"/>
    <property type="match status" value="1"/>
</dbReference>
<gene>
    <name evidence="3" type="ORF">K2173_023868</name>
</gene>
<dbReference type="PANTHER" id="PTHR33700:SF4">
    <property type="entry name" value="MYB-LIKE PROTEIN X"/>
    <property type="match status" value="1"/>
</dbReference>
<feature type="compositionally biased region" description="Basic and acidic residues" evidence="1">
    <location>
        <begin position="172"/>
        <end position="188"/>
    </location>
</feature>
<feature type="compositionally biased region" description="Basic and acidic residues" evidence="1">
    <location>
        <begin position="43"/>
        <end position="53"/>
    </location>
</feature>
<feature type="compositionally biased region" description="Acidic residues" evidence="1">
    <location>
        <begin position="148"/>
        <end position="171"/>
    </location>
</feature>
<feature type="transmembrane region" description="Helical" evidence="2">
    <location>
        <begin position="20"/>
        <end position="37"/>
    </location>
</feature>
<evidence type="ECO:0000256" key="1">
    <source>
        <dbReference type="SAM" id="MobiDB-lite"/>
    </source>
</evidence>
<sequence length="598" mass="66349">MSKRVPSRNARSKGIKFKHILQICVLLGVSLWLIYQVKRSHDKKKELDEKDVKISTGAQSGDEILKFGRKDLHPRVPELSKDDRNEEEEEEENGGQEEMNMKEKYNREQNQEEEEDEEEIKQGEGSKHTEEPKHDEEVREDENKHEEEEQEDETKDEETEDEDREGGDDGIDEHYKGKIEGDAEHEVDFVEEEKEIEDEGDEKEIENIEGEDKELQVDQDTSLEDHEDNAHEAREEHYKADDASSAVAHDSTITSTEPGKSDADASTGNLERSDLNEGNKSDKQSDAREEHYKADDASNAVTHDNPVKNSELDGKSSENSSENLVTKKLDENIIKDVISNQNNSASQLKQGVTAESVPSGETKDGNISLPNHHGKSLENTSVFSDQQLNSNKLMEVTARTGNNSINGRTDASGSFQTSETLDNTSKSTEAQKATVDGATTEAISSQKLTELENVNRNTVSDSRQLQFNLTVSHETGIVEANGKGSSNSSINLDSSGSDQTTKPDVTADTELDSESSRQIKEISHPAIDVNSGKDNEYGGKDDNSSSSTKDIIRAADKHEHVDSSDNRIGQDANNARIDLDTLPKDDTEGFNSKDTASE</sequence>
<feature type="compositionally biased region" description="Polar residues" evidence="1">
    <location>
        <begin position="589"/>
        <end position="598"/>
    </location>
</feature>
<feature type="compositionally biased region" description="Basic and acidic residues" evidence="1">
    <location>
        <begin position="271"/>
        <end position="296"/>
    </location>
</feature>
<feature type="compositionally biased region" description="Basic and acidic residues" evidence="1">
    <location>
        <begin position="550"/>
        <end position="565"/>
    </location>
</feature>
<comment type="caution">
    <text evidence="3">The sequence shown here is derived from an EMBL/GenBank/DDBJ whole genome shotgun (WGS) entry which is preliminary data.</text>
</comment>
<feature type="compositionally biased region" description="Acidic residues" evidence="1">
    <location>
        <begin position="85"/>
        <end position="95"/>
    </location>
</feature>
<protein>
    <submittedName>
        <fullName evidence="3">Uncharacterized protein</fullName>
    </submittedName>
</protein>
<dbReference type="EMBL" id="JAIWQS010000004">
    <property type="protein sequence ID" value="KAJ8768873.1"/>
    <property type="molecule type" value="Genomic_DNA"/>
</dbReference>
<feature type="compositionally biased region" description="Basic and acidic residues" evidence="1">
    <location>
        <begin position="325"/>
        <end position="334"/>
    </location>
</feature>
<feature type="compositionally biased region" description="Polar residues" evidence="1">
    <location>
        <begin position="252"/>
        <end position="270"/>
    </location>
</feature>
<feature type="region of interest" description="Disordered" evidence="1">
    <location>
        <begin position="401"/>
        <end position="441"/>
    </location>
</feature>
<organism evidence="3 4">
    <name type="scientific">Erythroxylum novogranatense</name>
    <dbReference type="NCBI Taxonomy" id="1862640"/>
    <lineage>
        <taxon>Eukaryota</taxon>
        <taxon>Viridiplantae</taxon>
        <taxon>Streptophyta</taxon>
        <taxon>Embryophyta</taxon>
        <taxon>Tracheophyta</taxon>
        <taxon>Spermatophyta</taxon>
        <taxon>Magnoliopsida</taxon>
        <taxon>eudicotyledons</taxon>
        <taxon>Gunneridae</taxon>
        <taxon>Pentapetalae</taxon>
        <taxon>rosids</taxon>
        <taxon>fabids</taxon>
        <taxon>Malpighiales</taxon>
        <taxon>Erythroxylaceae</taxon>
        <taxon>Erythroxylum</taxon>
    </lineage>
</organism>
<feature type="region of interest" description="Disordered" evidence="1">
    <location>
        <begin position="42"/>
        <end position="382"/>
    </location>
</feature>
<feature type="compositionally biased region" description="Polar residues" evidence="1">
    <location>
        <begin position="338"/>
        <end position="350"/>
    </location>
</feature>
<proteinExistence type="predicted"/>
<keyword evidence="2" id="KW-0812">Transmembrane</keyword>
<dbReference type="AlphaFoldDB" id="A0AAV8TSX2"/>
<feature type="compositionally biased region" description="Basic and acidic residues" evidence="1">
    <location>
        <begin position="99"/>
        <end position="110"/>
    </location>
</feature>
<evidence type="ECO:0000313" key="4">
    <source>
        <dbReference type="Proteomes" id="UP001159364"/>
    </source>
</evidence>
<evidence type="ECO:0000256" key="2">
    <source>
        <dbReference type="SAM" id="Phobius"/>
    </source>
</evidence>
<feature type="region of interest" description="Disordered" evidence="1">
    <location>
        <begin position="478"/>
        <end position="598"/>
    </location>
</feature>